<keyword evidence="11" id="KW-1185">Reference proteome</keyword>
<sequence length="173" mass="20006">MRLYPAVAIPRPWNIRSAVKDTTLPSTDPSKPFYIPAGTPITYSVQCMHRRKDYWGPDAEEFDPDRFIDHRLHKYLTPNPFIFLPFNAGPRICLGQQFAYNEMSFFLIRLLQTFETVSLDAGAQPADSRPPAEWANWPGRKGVEKFWPKVHLTLYSKGGLWVRMDEAKNSDME</sequence>
<evidence type="ECO:0000256" key="3">
    <source>
        <dbReference type="ARBA" id="ARBA00022617"/>
    </source>
</evidence>
<feature type="binding site" description="axial binding residue" evidence="8">
    <location>
        <position position="93"/>
    </location>
    <ligand>
        <name>heme</name>
        <dbReference type="ChEBI" id="CHEBI:30413"/>
    </ligand>
    <ligandPart>
        <name>Fe</name>
        <dbReference type="ChEBI" id="CHEBI:18248"/>
    </ligandPart>
</feature>
<dbReference type="InterPro" id="IPR001128">
    <property type="entry name" value="Cyt_P450"/>
</dbReference>
<evidence type="ECO:0000256" key="6">
    <source>
        <dbReference type="ARBA" id="ARBA00023004"/>
    </source>
</evidence>
<dbReference type="SUPFAM" id="SSF48264">
    <property type="entry name" value="Cytochrome P450"/>
    <property type="match status" value="1"/>
</dbReference>
<dbReference type="PRINTS" id="PR00463">
    <property type="entry name" value="EP450I"/>
</dbReference>
<dbReference type="InterPro" id="IPR017972">
    <property type="entry name" value="Cyt_P450_CS"/>
</dbReference>
<keyword evidence="5 9" id="KW-0560">Oxidoreductase</keyword>
<accession>A0A4S4K5Q5</accession>
<name>A0A4S4K5Q5_9APHY</name>
<evidence type="ECO:0000256" key="5">
    <source>
        <dbReference type="ARBA" id="ARBA00023002"/>
    </source>
</evidence>
<dbReference type="InterPro" id="IPR036396">
    <property type="entry name" value="Cyt_P450_sf"/>
</dbReference>
<dbReference type="Pfam" id="PF00067">
    <property type="entry name" value="p450"/>
    <property type="match status" value="1"/>
</dbReference>
<comment type="similarity">
    <text evidence="2 9">Belongs to the cytochrome P450 family.</text>
</comment>
<dbReference type="GO" id="GO:0004497">
    <property type="term" value="F:monooxygenase activity"/>
    <property type="evidence" value="ECO:0007669"/>
    <property type="project" value="UniProtKB-KW"/>
</dbReference>
<dbReference type="GO" id="GO:0016705">
    <property type="term" value="F:oxidoreductase activity, acting on paired donors, with incorporation or reduction of molecular oxygen"/>
    <property type="evidence" value="ECO:0007669"/>
    <property type="project" value="InterPro"/>
</dbReference>
<protein>
    <recommendedName>
        <fullName evidence="12">Cytochrome P450</fullName>
    </recommendedName>
</protein>
<dbReference type="PROSITE" id="PS00086">
    <property type="entry name" value="CYTOCHROME_P450"/>
    <property type="match status" value="1"/>
</dbReference>
<organism evidence="10 11">
    <name type="scientific">Hermanssonia centrifuga</name>
    <dbReference type="NCBI Taxonomy" id="98765"/>
    <lineage>
        <taxon>Eukaryota</taxon>
        <taxon>Fungi</taxon>
        <taxon>Dikarya</taxon>
        <taxon>Basidiomycota</taxon>
        <taxon>Agaricomycotina</taxon>
        <taxon>Agaricomycetes</taxon>
        <taxon>Polyporales</taxon>
        <taxon>Meruliaceae</taxon>
        <taxon>Hermanssonia</taxon>
    </lineage>
</organism>
<comment type="caution">
    <text evidence="10">The sequence shown here is derived from an EMBL/GenBank/DDBJ whole genome shotgun (WGS) entry which is preliminary data.</text>
</comment>
<dbReference type="Proteomes" id="UP000309038">
    <property type="component" value="Unassembled WGS sequence"/>
</dbReference>
<evidence type="ECO:0008006" key="12">
    <source>
        <dbReference type="Google" id="ProtNLM"/>
    </source>
</evidence>
<keyword evidence="7 9" id="KW-0503">Monooxygenase</keyword>
<dbReference type="InterPro" id="IPR047146">
    <property type="entry name" value="Cyt_P450_E_CYP52_fungi"/>
</dbReference>
<evidence type="ECO:0000313" key="10">
    <source>
        <dbReference type="EMBL" id="THG93088.1"/>
    </source>
</evidence>
<dbReference type="PANTHER" id="PTHR24287">
    <property type="entry name" value="P450, PUTATIVE (EUROFUNG)-RELATED"/>
    <property type="match status" value="1"/>
</dbReference>
<dbReference type="Gene3D" id="1.10.630.10">
    <property type="entry name" value="Cytochrome P450"/>
    <property type="match status" value="1"/>
</dbReference>
<dbReference type="PANTHER" id="PTHR24287:SF1">
    <property type="entry name" value="P450, PUTATIVE (EUROFUNG)-RELATED"/>
    <property type="match status" value="1"/>
</dbReference>
<reference evidence="10 11" key="1">
    <citation type="submission" date="2019-02" db="EMBL/GenBank/DDBJ databases">
        <title>Genome sequencing of the rare red list fungi Phlebia centrifuga.</title>
        <authorList>
            <person name="Buettner E."/>
            <person name="Kellner H."/>
        </authorList>
    </citation>
    <scope>NUCLEOTIDE SEQUENCE [LARGE SCALE GENOMIC DNA]</scope>
    <source>
        <strain evidence="10 11">DSM 108282</strain>
    </source>
</reference>
<proteinExistence type="inferred from homology"/>
<gene>
    <name evidence="10" type="ORF">EW026_g8046</name>
</gene>
<evidence type="ECO:0000256" key="7">
    <source>
        <dbReference type="ARBA" id="ARBA00023033"/>
    </source>
</evidence>
<keyword evidence="3 8" id="KW-0349">Heme</keyword>
<evidence type="ECO:0000256" key="1">
    <source>
        <dbReference type="ARBA" id="ARBA00001971"/>
    </source>
</evidence>
<evidence type="ECO:0000256" key="8">
    <source>
        <dbReference type="PIRSR" id="PIRSR602401-1"/>
    </source>
</evidence>
<comment type="cofactor">
    <cofactor evidence="1 8">
        <name>heme</name>
        <dbReference type="ChEBI" id="CHEBI:30413"/>
    </cofactor>
</comment>
<dbReference type="GO" id="GO:0005506">
    <property type="term" value="F:iron ion binding"/>
    <property type="evidence" value="ECO:0007669"/>
    <property type="project" value="InterPro"/>
</dbReference>
<evidence type="ECO:0000313" key="11">
    <source>
        <dbReference type="Proteomes" id="UP000309038"/>
    </source>
</evidence>
<evidence type="ECO:0000256" key="2">
    <source>
        <dbReference type="ARBA" id="ARBA00010617"/>
    </source>
</evidence>
<keyword evidence="6 8" id="KW-0408">Iron</keyword>
<dbReference type="EMBL" id="SGPJ01000782">
    <property type="protein sequence ID" value="THG93088.1"/>
    <property type="molecule type" value="Genomic_DNA"/>
</dbReference>
<keyword evidence="4 8" id="KW-0479">Metal-binding</keyword>
<evidence type="ECO:0000256" key="9">
    <source>
        <dbReference type="RuleBase" id="RU000461"/>
    </source>
</evidence>
<dbReference type="InterPro" id="IPR002401">
    <property type="entry name" value="Cyt_P450_E_grp-I"/>
</dbReference>
<dbReference type="GO" id="GO:0020037">
    <property type="term" value="F:heme binding"/>
    <property type="evidence" value="ECO:0007669"/>
    <property type="project" value="InterPro"/>
</dbReference>
<dbReference type="AlphaFoldDB" id="A0A4S4K5Q5"/>
<evidence type="ECO:0000256" key="4">
    <source>
        <dbReference type="ARBA" id="ARBA00022723"/>
    </source>
</evidence>